<evidence type="ECO:0000256" key="10">
    <source>
        <dbReference type="SAM" id="SignalP"/>
    </source>
</evidence>
<dbReference type="GO" id="GO:0015344">
    <property type="term" value="F:siderophore uptake transmembrane transporter activity"/>
    <property type="evidence" value="ECO:0007669"/>
    <property type="project" value="TreeGrafter"/>
</dbReference>
<dbReference type="Gene3D" id="2.40.170.20">
    <property type="entry name" value="TonB-dependent receptor, beta-barrel domain"/>
    <property type="match status" value="1"/>
</dbReference>
<keyword evidence="13" id="KW-1185">Reference proteome</keyword>
<dbReference type="GO" id="GO:0009279">
    <property type="term" value="C:cell outer membrane"/>
    <property type="evidence" value="ECO:0007669"/>
    <property type="project" value="UniProtKB-SubCell"/>
</dbReference>
<protein>
    <submittedName>
        <fullName evidence="12">Collagen-binding protein</fullName>
    </submittedName>
</protein>
<dbReference type="OrthoDB" id="9768177at2"/>
<dbReference type="Proteomes" id="UP000028709">
    <property type="component" value="Unassembled WGS sequence"/>
</dbReference>
<reference evidence="12 13" key="1">
    <citation type="submission" date="2014-07" db="EMBL/GenBank/DDBJ databases">
        <title>Genome of Chryseobacterium piperi CTM.</title>
        <authorList>
            <person name="Pipes S.E."/>
            <person name="Stropko S.J."/>
            <person name="Newman J.D."/>
        </authorList>
    </citation>
    <scope>NUCLEOTIDE SEQUENCE [LARGE SCALE GENOMIC DNA]</scope>
    <source>
        <strain evidence="12 13">CTM</strain>
    </source>
</reference>
<dbReference type="InterPro" id="IPR012910">
    <property type="entry name" value="Plug_dom"/>
</dbReference>
<feature type="region of interest" description="Disordered" evidence="9">
    <location>
        <begin position="221"/>
        <end position="242"/>
    </location>
</feature>
<evidence type="ECO:0000256" key="9">
    <source>
        <dbReference type="SAM" id="MobiDB-lite"/>
    </source>
</evidence>
<dbReference type="GO" id="GO:0044718">
    <property type="term" value="P:siderophore transmembrane transport"/>
    <property type="evidence" value="ECO:0007669"/>
    <property type="project" value="TreeGrafter"/>
</dbReference>
<dbReference type="InterPro" id="IPR023996">
    <property type="entry name" value="TonB-dep_OMP_SusC/RagA"/>
</dbReference>
<dbReference type="AlphaFoldDB" id="A0A086BJU3"/>
<proteinExistence type="inferred from homology"/>
<dbReference type="KEGG" id="cpip:CJF12_16175"/>
<evidence type="ECO:0000313" key="13">
    <source>
        <dbReference type="Proteomes" id="UP000028709"/>
    </source>
</evidence>
<accession>A0A086BJU3</accession>
<keyword evidence="2 8" id="KW-0813">Transport</keyword>
<dbReference type="Gene3D" id="2.170.130.10">
    <property type="entry name" value="TonB-dependent receptor, plug domain"/>
    <property type="match status" value="1"/>
</dbReference>
<dbReference type="InterPro" id="IPR023997">
    <property type="entry name" value="TonB-dep_OMP_SusC/RagA_CS"/>
</dbReference>
<dbReference type="InterPro" id="IPR039426">
    <property type="entry name" value="TonB-dep_rcpt-like"/>
</dbReference>
<feature type="domain" description="TonB-dependent receptor plug" evidence="11">
    <location>
        <begin position="52"/>
        <end position="182"/>
    </location>
</feature>
<keyword evidence="12" id="KW-0176">Collagen</keyword>
<comment type="caution">
    <text evidence="12">The sequence shown here is derived from an EMBL/GenBank/DDBJ whole genome shotgun (WGS) entry which is preliminary data.</text>
</comment>
<organism evidence="12 13">
    <name type="scientific">Chryseobacterium piperi</name>
    <dbReference type="NCBI Taxonomy" id="558152"/>
    <lineage>
        <taxon>Bacteria</taxon>
        <taxon>Pseudomonadati</taxon>
        <taxon>Bacteroidota</taxon>
        <taxon>Flavobacteriia</taxon>
        <taxon>Flavobacteriales</taxon>
        <taxon>Weeksellaceae</taxon>
        <taxon>Chryseobacterium group</taxon>
        <taxon>Chryseobacterium</taxon>
    </lineage>
</organism>
<feature type="chain" id="PRO_5001804539" evidence="10">
    <location>
        <begin position="24"/>
        <end position="964"/>
    </location>
</feature>
<dbReference type="NCBIfam" id="TIGR04057">
    <property type="entry name" value="SusC_RagA_signa"/>
    <property type="match status" value="1"/>
</dbReference>
<feature type="signal peptide" evidence="10">
    <location>
        <begin position="1"/>
        <end position="23"/>
    </location>
</feature>
<dbReference type="PANTHER" id="PTHR30069:SF29">
    <property type="entry name" value="HEMOGLOBIN AND HEMOGLOBIN-HAPTOGLOBIN-BINDING PROTEIN 1-RELATED"/>
    <property type="match status" value="1"/>
</dbReference>
<sequence>MKKTLFKIGLLQSVFFCWGGLYAQTTDSIKTAKIDEVVVTAYGVKKEKKALGYAFQDVKGQALVDARENNVTNALTGKVAGLQVIRGGFGPGASSKINLRGFTSIKGDNQPLIVVDGIPINNSAGVKAKAQESGNKNNDFWNPDIDMGNGLSDINPDDIESISVLKGGAASALYGARAGNGVILITTKSGKKRNGIGITYSTSLGFENIFMKPELQSSFGRGNNGLANPAGDTSTSSWGPAIDKSKVNDNLKNFFRTGTNTQHTLSFQETLGEGTNLYTSANYLYNNSMIPNSKYERWNFMARINSNFGARKRWTSDIKVQYVSTNAINRPSAGQGDGNYYPGILLLPRDINIRDYREGMTQNNVQQRWITNDGINPYWSAYNRLNEDKKDRVLLSGYLKYQFNDWLSADARVGTDFYSLTADSRTWTGSKMENSYNTSQEKFYENNYIGSITAKKDNIIGKWSGSLSAYGQMMASRTKAIYLSAPKLVIPNLFNINNAEGNPGITEVILDKKINSVFGAAEINYDGYWFINATLRNDWTSTLNTQNRSYNYSSIGTSLVLTDMIEKLSDKKSDILTFAKLRASYAVTGNSLDPYELYNTYVIKRDPNGNIIAERKKTLYDDNLISEKLKNFEIGVDIKLFNRVSIDFSYYDSRAVDQLLDLPMNPMSGYNNRKVNAGIVQNKGIEIVLNSDVIKNEKFVWNANINFSQNKNTINELDGKISQYPLGGFDDVGIFAAVGRRYGAIFGSRFLRVQDVNSPYYGKLILTSNGLPQIDRGPYFLGDQSPRVLFGFINSFSYKNIGLSFQIDGRIGGKFYSATQAGLQRSGLAKETAPGGKRDKFVVDGVINNGSNYTVNNAEITQQDYWAAVGTGNLGITEQNVYDATNIRLRNIQLSYTFPKQLFENFALKSAKVLFTANNVWMIYSKTKGIDPESVFAISSNATGFENFAFPTMRSYLFTLTLGF</sequence>
<evidence type="ECO:0000256" key="8">
    <source>
        <dbReference type="PROSITE-ProRule" id="PRU01360"/>
    </source>
</evidence>
<dbReference type="Pfam" id="PF07715">
    <property type="entry name" value="Plug"/>
    <property type="match status" value="1"/>
</dbReference>
<keyword evidence="6 8" id="KW-0472">Membrane</keyword>
<evidence type="ECO:0000256" key="4">
    <source>
        <dbReference type="ARBA" id="ARBA00022692"/>
    </source>
</evidence>
<dbReference type="SUPFAM" id="SSF56935">
    <property type="entry name" value="Porins"/>
    <property type="match status" value="1"/>
</dbReference>
<dbReference type="NCBIfam" id="TIGR04056">
    <property type="entry name" value="OMP_RagA_SusC"/>
    <property type="match status" value="1"/>
</dbReference>
<evidence type="ECO:0000313" key="12">
    <source>
        <dbReference type="EMBL" id="KFF29207.1"/>
    </source>
</evidence>
<dbReference type="PANTHER" id="PTHR30069">
    <property type="entry name" value="TONB-DEPENDENT OUTER MEMBRANE RECEPTOR"/>
    <property type="match status" value="1"/>
</dbReference>
<evidence type="ECO:0000256" key="6">
    <source>
        <dbReference type="ARBA" id="ARBA00023136"/>
    </source>
</evidence>
<gene>
    <name evidence="12" type="ORF">IQ37_06505</name>
</gene>
<comment type="similarity">
    <text evidence="8">Belongs to the TonB-dependent receptor family.</text>
</comment>
<dbReference type="PROSITE" id="PS52016">
    <property type="entry name" value="TONB_DEPENDENT_REC_3"/>
    <property type="match status" value="1"/>
</dbReference>
<keyword evidence="4 8" id="KW-0812">Transmembrane</keyword>
<evidence type="ECO:0000256" key="2">
    <source>
        <dbReference type="ARBA" id="ARBA00022448"/>
    </source>
</evidence>
<dbReference type="InterPro" id="IPR037066">
    <property type="entry name" value="Plug_dom_sf"/>
</dbReference>
<evidence type="ECO:0000256" key="3">
    <source>
        <dbReference type="ARBA" id="ARBA00022452"/>
    </source>
</evidence>
<dbReference type="STRING" id="558152.IQ37_06505"/>
<evidence type="ECO:0000256" key="7">
    <source>
        <dbReference type="ARBA" id="ARBA00023237"/>
    </source>
</evidence>
<dbReference type="RefSeq" id="WP_034682736.1">
    <property type="nucleotide sequence ID" value="NZ_CP023049.2"/>
</dbReference>
<keyword evidence="5 10" id="KW-0732">Signal</keyword>
<dbReference type="EMBL" id="JPRJ01000008">
    <property type="protein sequence ID" value="KFF29207.1"/>
    <property type="molecule type" value="Genomic_DNA"/>
</dbReference>
<keyword evidence="7 8" id="KW-0998">Cell outer membrane</keyword>
<name>A0A086BJU3_9FLAO</name>
<comment type="subcellular location">
    <subcellularLocation>
        <location evidence="1 8">Cell outer membrane</location>
        <topology evidence="1 8">Multi-pass membrane protein</topology>
    </subcellularLocation>
</comment>
<keyword evidence="3 8" id="KW-1134">Transmembrane beta strand</keyword>
<dbReference type="eggNOG" id="COG1629">
    <property type="taxonomic scope" value="Bacteria"/>
</dbReference>
<evidence type="ECO:0000256" key="5">
    <source>
        <dbReference type="ARBA" id="ARBA00022729"/>
    </source>
</evidence>
<evidence type="ECO:0000259" key="11">
    <source>
        <dbReference type="Pfam" id="PF07715"/>
    </source>
</evidence>
<evidence type="ECO:0000256" key="1">
    <source>
        <dbReference type="ARBA" id="ARBA00004571"/>
    </source>
</evidence>
<dbReference type="InterPro" id="IPR036942">
    <property type="entry name" value="Beta-barrel_TonB_sf"/>
</dbReference>